<protein>
    <submittedName>
        <fullName evidence="4">PEP-CTERM sorting domain-containing protein</fullName>
    </submittedName>
</protein>
<dbReference type="AlphaFoldDB" id="A0A2W4ZNV3"/>
<keyword evidence="1" id="KW-0732">Signal</keyword>
<name>A0A2W4ZNV3_9CYAN</name>
<feature type="domain" description="DUF4114" evidence="3">
    <location>
        <begin position="133"/>
        <end position="223"/>
    </location>
</feature>
<proteinExistence type="predicted"/>
<feature type="signal peptide" evidence="1">
    <location>
        <begin position="1"/>
        <end position="27"/>
    </location>
</feature>
<feature type="domain" description="Ice-binding protein C-terminal" evidence="2">
    <location>
        <begin position="235"/>
        <end position="258"/>
    </location>
</feature>
<organism evidence="4 5">
    <name type="scientific">Phormidesmis priestleyi</name>
    <dbReference type="NCBI Taxonomy" id="268141"/>
    <lineage>
        <taxon>Bacteria</taxon>
        <taxon>Bacillati</taxon>
        <taxon>Cyanobacteriota</taxon>
        <taxon>Cyanophyceae</taxon>
        <taxon>Leptolyngbyales</taxon>
        <taxon>Leptolyngbyaceae</taxon>
        <taxon>Phormidesmis</taxon>
    </lineage>
</organism>
<feature type="chain" id="PRO_5015956901" evidence="1">
    <location>
        <begin position="28"/>
        <end position="265"/>
    </location>
</feature>
<accession>A0A2W4ZNV3</accession>
<dbReference type="InterPro" id="IPR025193">
    <property type="entry name" value="DUF4114"/>
</dbReference>
<evidence type="ECO:0000259" key="3">
    <source>
        <dbReference type="Pfam" id="PF13448"/>
    </source>
</evidence>
<evidence type="ECO:0000313" key="5">
    <source>
        <dbReference type="Proteomes" id="UP000249794"/>
    </source>
</evidence>
<dbReference type="InterPro" id="IPR013424">
    <property type="entry name" value="Ice-binding_C"/>
</dbReference>
<reference evidence="4 5" key="2">
    <citation type="submission" date="2018-06" db="EMBL/GenBank/DDBJ databases">
        <title>Metagenomic assembly of (sub)arctic Cyanobacteria and their associated microbiome from non-axenic cultures.</title>
        <authorList>
            <person name="Baurain D."/>
        </authorList>
    </citation>
    <scope>NUCLEOTIDE SEQUENCE [LARGE SCALE GENOMIC DNA]</scope>
    <source>
        <strain evidence="4">ULC027bin1</strain>
    </source>
</reference>
<dbReference type="EMBL" id="QBMP01000012">
    <property type="protein sequence ID" value="PZO60311.1"/>
    <property type="molecule type" value="Genomic_DNA"/>
</dbReference>
<sequence>MKKLSTQLGLATICALSVTTFSTSAEAAGLSLRSDLLTTFNQLIQAERVPFNELALPKLDNSRLFWDGNPNSVQAYFVNEGAGYRNQLLFAANDGPLGMIFNDVSSTQSILSEGDGALSLGQGVALQEFFGPTQLSFFLRANGFNGGQNIYGSDDYRNSTVGNQPVNSDGLTHMIAYNYFDEVAQENYTIIGFEDLWGELGASGGKNEGSDRDFNDVVFAIKGLSYRQPPTEPTDVPEPSALLGLFGLVLLGGAGLQRQSSQPSS</sequence>
<dbReference type="Pfam" id="PF07589">
    <property type="entry name" value="PEP-CTERM"/>
    <property type="match status" value="1"/>
</dbReference>
<dbReference type="Pfam" id="PF13448">
    <property type="entry name" value="DUF4114"/>
    <property type="match status" value="1"/>
</dbReference>
<gene>
    <name evidence="4" type="ORF">DCF15_02490</name>
</gene>
<evidence type="ECO:0000256" key="1">
    <source>
        <dbReference type="SAM" id="SignalP"/>
    </source>
</evidence>
<reference evidence="5" key="1">
    <citation type="submission" date="2018-04" db="EMBL/GenBank/DDBJ databases">
        <authorList>
            <person name="Cornet L."/>
        </authorList>
    </citation>
    <scope>NUCLEOTIDE SEQUENCE [LARGE SCALE GENOMIC DNA]</scope>
</reference>
<comment type="caution">
    <text evidence="4">The sequence shown here is derived from an EMBL/GenBank/DDBJ whole genome shotgun (WGS) entry which is preliminary data.</text>
</comment>
<evidence type="ECO:0000313" key="4">
    <source>
        <dbReference type="EMBL" id="PZO60311.1"/>
    </source>
</evidence>
<dbReference type="Proteomes" id="UP000249794">
    <property type="component" value="Unassembled WGS sequence"/>
</dbReference>
<evidence type="ECO:0000259" key="2">
    <source>
        <dbReference type="Pfam" id="PF07589"/>
    </source>
</evidence>